<dbReference type="RefSeq" id="WP_371571139.1">
    <property type="nucleotide sequence ID" value="NZ_JASMRN010000010.1"/>
</dbReference>
<sequence>MEKIRYYNDNTGPIKEAEVLAFKKALTLCNELDNIDEVVLLIHTKNNTGYLERIFETRNLNSYFKGVKLDPKYPTFKIETVRTFSDSWKKNIILICFGLRSEELSKYDDFESTKAIIAHQWKNPDVQNWAKSWGAINLDTDVKIERMPFPDKVVQEAFNDLTSSINMTTGITHPMDEEQCKTYLRALNKYEYKLEPAEIFAYLTTELNWETDNANDVLKLINKLNSGGYFNGGAKTGLQNYIKDWKNRK</sequence>
<dbReference type="Proteomes" id="UP001568894">
    <property type="component" value="Unassembled WGS sequence"/>
</dbReference>
<comment type="caution">
    <text evidence="1">The sequence shown here is derived from an EMBL/GenBank/DDBJ whole genome shotgun (WGS) entry which is preliminary data.</text>
</comment>
<proteinExistence type="predicted"/>
<accession>A0ABV4KFS5</accession>
<evidence type="ECO:0000313" key="1">
    <source>
        <dbReference type="EMBL" id="MEZ7516126.1"/>
    </source>
</evidence>
<dbReference type="EMBL" id="JASMRN010000010">
    <property type="protein sequence ID" value="MEZ7516126.1"/>
    <property type="molecule type" value="Genomic_DNA"/>
</dbReference>
<gene>
    <name evidence="1" type="ORF">QO192_12645</name>
</gene>
<name>A0ABV4KFS5_9FLAO</name>
<organism evidence="1 2">
    <name type="scientific">Flavobacterium frigidarium</name>
    <dbReference type="NCBI Taxonomy" id="99286"/>
    <lineage>
        <taxon>Bacteria</taxon>
        <taxon>Pseudomonadati</taxon>
        <taxon>Bacteroidota</taxon>
        <taxon>Flavobacteriia</taxon>
        <taxon>Flavobacteriales</taxon>
        <taxon>Flavobacteriaceae</taxon>
        <taxon>Flavobacterium</taxon>
    </lineage>
</organism>
<protein>
    <submittedName>
        <fullName evidence="1">Uncharacterized protein</fullName>
    </submittedName>
</protein>
<reference evidence="1 2" key="1">
    <citation type="submission" date="2023-05" db="EMBL/GenBank/DDBJ databases">
        <title>Adaptations of aquatic viruses from atmosphere-close ecosystems of the Central Arctic Ocean.</title>
        <authorList>
            <person name="Rahlff J."/>
            <person name="Holmfeldt K."/>
        </authorList>
    </citation>
    <scope>NUCLEOTIDE SEQUENCE [LARGE SCALE GENOMIC DNA]</scope>
    <source>
        <strain evidence="1 2">Arc14</strain>
    </source>
</reference>
<keyword evidence="2" id="KW-1185">Reference proteome</keyword>
<dbReference type="Gene3D" id="1.20.1290.30">
    <property type="match status" value="1"/>
</dbReference>
<dbReference type="InterPro" id="IPR037210">
    <property type="entry name" value="YoaC-like_sf"/>
</dbReference>
<evidence type="ECO:0000313" key="2">
    <source>
        <dbReference type="Proteomes" id="UP001568894"/>
    </source>
</evidence>